<dbReference type="GO" id="GO:0004857">
    <property type="term" value="F:enzyme inhibitor activity"/>
    <property type="evidence" value="ECO:0007669"/>
    <property type="project" value="InterPro"/>
</dbReference>
<protein>
    <submittedName>
        <fullName evidence="8">Uncharacterized protein LOC106775509</fullName>
    </submittedName>
</protein>
<keyword evidence="1" id="KW-0732">Signal</keyword>
<dbReference type="KEGG" id="vra:106775509"/>
<dbReference type="PANTHER" id="PTHR36710:SF21">
    <property type="entry name" value="PECTINESTERASE INHIBITOR DOMAIN-CONTAINING PROTEIN"/>
    <property type="match status" value="1"/>
</dbReference>
<evidence type="ECO:0000313" key="7">
    <source>
        <dbReference type="Proteomes" id="UP000087766"/>
    </source>
</evidence>
<dbReference type="SMART" id="SM00856">
    <property type="entry name" value="PMEI"/>
    <property type="match status" value="1"/>
</dbReference>
<keyword evidence="4" id="KW-0175">Coiled coil</keyword>
<dbReference type="InterPro" id="IPR006501">
    <property type="entry name" value="Pectinesterase_inhib_dom"/>
</dbReference>
<dbReference type="InterPro" id="IPR035513">
    <property type="entry name" value="Invertase/methylesterase_inhib"/>
</dbReference>
<dbReference type="RefSeq" id="XP_014518129.1">
    <property type="nucleotide sequence ID" value="XM_014662643.2"/>
</dbReference>
<evidence type="ECO:0000256" key="2">
    <source>
        <dbReference type="ARBA" id="ARBA00023157"/>
    </source>
</evidence>
<dbReference type="AlphaFoldDB" id="A0A1S3VJ49"/>
<keyword evidence="7" id="KW-1185">Reference proteome</keyword>
<keyword evidence="2" id="KW-1015">Disulfide bond</keyword>
<proteinExistence type="inferred from homology"/>
<dbReference type="SUPFAM" id="SSF101148">
    <property type="entry name" value="Plant invertase/pectin methylesterase inhibitor"/>
    <property type="match status" value="1"/>
</dbReference>
<reference evidence="8" key="2">
    <citation type="submission" date="2025-08" db="UniProtKB">
        <authorList>
            <consortium name="RefSeq"/>
        </authorList>
    </citation>
    <scope>IDENTIFICATION</scope>
    <source>
        <tissue evidence="8">Leaf</tissue>
    </source>
</reference>
<dbReference type="FunFam" id="1.20.140.40:FF:000003">
    <property type="entry name" value="Invertase/pectin methylesterase inhibitor family protein"/>
    <property type="match status" value="1"/>
</dbReference>
<dbReference type="PANTHER" id="PTHR36710">
    <property type="entry name" value="PECTINESTERASE INHIBITOR-LIKE"/>
    <property type="match status" value="1"/>
</dbReference>
<evidence type="ECO:0000256" key="4">
    <source>
        <dbReference type="SAM" id="Coils"/>
    </source>
</evidence>
<evidence type="ECO:0000313" key="8">
    <source>
        <dbReference type="RefSeq" id="XP_014518129.1"/>
    </source>
</evidence>
<dbReference type="NCBIfam" id="TIGR01614">
    <property type="entry name" value="PME_inhib"/>
    <property type="match status" value="1"/>
</dbReference>
<feature type="compositionally biased region" description="Polar residues" evidence="5">
    <location>
        <begin position="239"/>
        <end position="256"/>
    </location>
</feature>
<accession>A0A1S3VJ49</accession>
<evidence type="ECO:0000259" key="6">
    <source>
        <dbReference type="SMART" id="SM00856"/>
    </source>
</evidence>
<comment type="similarity">
    <text evidence="3">Belongs to the PMEI family.</text>
</comment>
<sequence>MEMAKIGGREGLYIRGCEFVYSKKTQVAYLSPFVSDLQKSFSREETMEFIPKTSFILLLTLSFFLLTKPVLSSRDIHIVQREIQEDINQLCQKTTNPTLCANTIKPHFAQNKLSPIKALDVEVDATLAEAKTALGKIQSLENKKDNTKSTKDSLNVCDDQYSSMLDAIAETKQAIAKNDVTTAKFKFSAVISYQAACQDTFKGGITPFDKDSDAVYKLGGIALDIIADIEKSLPPPRSTPTQSAPSAFSSVIGTVS</sequence>
<dbReference type="InterPro" id="IPR052421">
    <property type="entry name" value="PCW_Enzyme_Inhibitor"/>
</dbReference>
<organism evidence="7 8">
    <name type="scientific">Vigna radiata var. radiata</name>
    <name type="common">Mung bean</name>
    <name type="synonym">Phaseolus aureus</name>
    <dbReference type="NCBI Taxonomy" id="3916"/>
    <lineage>
        <taxon>Eukaryota</taxon>
        <taxon>Viridiplantae</taxon>
        <taxon>Streptophyta</taxon>
        <taxon>Embryophyta</taxon>
        <taxon>Tracheophyta</taxon>
        <taxon>Spermatophyta</taxon>
        <taxon>Magnoliopsida</taxon>
        <taxon>eudicotyledons</taxon>
        <taxon>Gunneridae</taxon>
        <taxon>Pentapetalae</taxon>
        <taxon>rosids</taxon>
        <taxon>fabids</taxon>
        <taxon>Fabales</taxon>
        <taxon>Fabaceae</taxon>
        <taxon>Papilionoideae</taxon>
        <taxon>50 kb inversion clade</taxon>
        <taxon>NPAAA clade</taxon>
        <taxon>indigoferoid/millettioid clade</taxon>
        <taxon>Phaseoleae</taxon>
        <taxon>Vigna</taxon>
    </lineage>
</organism>
<dbReference type="SMR" id="A0A1S3VJ49"/>
<dbReference type="OrthoDB" id="770764at2759"/>
<feature type="coiled-coil region" evidence="4">
    <location>
        <begin position="123"/>
        <end position="150"/>
    </location>
</feature>
<dbReference type="Gramene" id="Vradi10g06600.1">
    <property type="protein sequence ID" value="Vradi10g06600.1"/>
    <property type="gene ID" value="Vradi10g06600"/>
</dbReference>
<feature type="domain" description="Pectinesterase inhibitor" evidence="6">
    <location>
        <begin position="82"/>
        <end position="225"/>
    </location>
</feature>
<dbReference type="CDD" id="cd15800">
    <property type="entry name" value="PMEI-like_2"/>
    <property type="match status" value="1"/>
</dbReference>
<dbReference type="GeneID" id="106775509"/>
<reference evidence="7" key="1">
    <citation type="journal article" date="2014" name="Nat. Commun.">
        <title>Genome sequence of mungbean and insights into evolution within Vigna species.</title>
        <authorList>
            <person name="Kang Y.J."/>
            <person name="Kim S.K."/>
            <person name="Kim M.Y."/>
            <person name="Lestari P."/>
            <person name="Kim K.H."/>
            <person name="Ha B.K."/>
            <person name="Jun T.H."/>
            <person name="Hwang W.J."/>
            <person name="Lee T."/>
            <person name="Lee J."/>
            <person name="Shim S."/>
            <person name="Yoon M.Y."/>
            <person name="Jang Y.E."/>
            <person name="Han K.S."/>
            <person name="Taeprayoon P."/>
            <person name="Yoon N."/>
            <person name="Somta P."/>
            <person name="Tanya P."/>
            <person name="Kim K.S."/>
            <person name="Gwag J.G."/>
            <person name="Moon J.K."/>
            <person name="Lee Y.H."/>
            <person name="Park B.S."/>
            <person name="Bombarely A."/>
            <person name="Doyle J.J."/>
            <person name="Jackson S.A."/>
            <person name="Schafleitner R."/>
            <person name="Srinives P."/>
            <person name="Varshney R.K."/>
            <person name="Lee S.H."/>
        </authorList>
    </citation>
    <scope>NUCLEOTIDE SEQUENCE [LARGE SCALE GENOMIC DNA]</scope>
    <source>
        <strain evidence="7">cv. VC1973A</strain>
    </source>
</reference>
<evidence type="ECO:0000256" key="3">
    <source>
        <dbReference type="ARBA" id="ARBA00038471"/>
    </source>
</evidence>
<name>A0A1S3VJ49_VIGRR</name>
<dbReference type="Proteomes" id="UP000087766">
    <property type="component" value="Chromosome 10"/>
</dbReference>
<evidence type="ECO:0000256" key="5">
    <source>
        <dbReference type="SAM" id="MobiDB-lite"/>
    </source>
</evidence>
<dbReference type="Pfam" id="PF04043">
    <property type="entry name" value="PMEI"/>
    <property type="match status" value="1"/>
</dbReference>
<evidence type="ECO:0000256" key="1">
    <source>
        <dbReference type="ARBA" id="ARBA00022729"/>
    </source>
</evidence>
<feature type="region of interest" description="Disordered" evidence="5">
    <location>
        <begin position="233"/>
        <end position="256"/>
    </location>
</feature>
<gene>
    <name evidence="8" type="primary">LOC106775509</name>
</gene>
<dbReference type="Gene3D" id="1.20.140.40">
    <property type="entry name" value="Invertase/pectin methylesterase inhibitor family protein"/>
    <property type="match status" value="1"/>
</dbReference>